<protein>
    <submittedName>
        <fullName evidence="1">Uncharacterized protein</fullName>
    </submittedName>
</protein>
<dbReference type="AlphaFoldDB" id="A0A0D0MLS3"/>
<dbReference type="OrthoDB" id="6636567at2"/>
<dbReference type="PATRIC" id="fig|294.124.peg.5458"/>
<name>A0A0D0MLS3_PSEFL</name>
<sequence>MEMDDEFLEVNDLDWFAVFNDGLLAHFATGGRGVVPEVIRESIADYEMAYEFFCSLNDGFECEVVEENIPDFNIKVQRDRYLKSFAAMARKGLFSYDFCDAGYKLIARPKGGMKDSKLPLNIKGVLYKIPVGSFDNIKTIKVC</sequence>
<proteinExistence type="predicted"/>
<accession>A0A0D0MLS3</accession>
<organism evidence="1 2">
    <name type="scientific">Pseudomonas fluorescens</name>
    <dbReference type="NCBI Taxonomy" id="294"/>
    <lineage>
        <taxon>Bacteria</taxon>
        <taxon>Pseudomonadati</taxon>
        <taxon>Pseudomonadota</taxon>
        <taxon>Gammaproteobacteria</taxon>
        <taxon>Pseudomonadales</taxon>
        <taxon>Pseudomonadaceae</taxon>
        <taxon>Pseudomonas</taxon>
    </lineage>
</organism>
<reference evidence="1 2" key="1">
    <citation type="submission" date="2015-01" db="EMBL/GenBank/DDBJ databases">
        <title>Draft Genome Sequence of the Biocontrol and Plant Growth-Promoting Rhizobacteria (PGPR) Pseudomonas fluorescens UM270.</title>
        <authorList>
            <person name="Hernandez-Salmeron J.E."/>
            <person name="Santoyo G."/>
            <person name="Moreno-Hagelsieb G."/>
            <person name="Hernandez-Leon R."/>
        </authorList>
    </citation>
    <scope>NUCLEOTIDE SEQUENCE [LARGE SCALE GENOMIC DNA]</scope>
    <source>
        <strain evidence="1 2">UM270</strain>
    </source>
</reference>
<evidence type="ECO:0000313" key="1">
    <source>
        <dbReference type="EMBL" id="KIQ56375.1"/>
    </source>
</evidence>
<comment type="caution">
    <text evidence="1">The sequence shown here is derived from an EMBL/GenBank/DDBJ whole genome shotgun (WGS) entry which is preliminary data.</text>
</comment>
<dbReference type="Proteomes" id="UP000032101">
    <property type="component" value="Unassembled WGS sequence"/>
</dbReference>
<gene>
    <name evidence="1" type="ORF">RL74_26355</name>
</gene>
<dbReference type="EMBL" id="JXNZ01000421">
    <property type="protein sequence ID" value="KIQ56375.1"/>
    <property type="molecule type" value="Genomic_DNA"/>
</dbReference>
<evidence type="ECO:0000313" key="2">
    <source>
        <dbReference type="Proteomes" id="UP000032101"/>
    </source>
</evidence>